<dbReference type="Proteomes" id="UP001497392">
    <property type="component" value="Unassembled WGS sequence"/>
</dbReference>
<keyword evidence="3" id="KW-1185">Reference proteome</keyword>
<evidence type="ECO:0000313" key="2">
    <source>
        <dbReference type="EMBL" id="CAL5223474.1"/>
    </source>
</evidence>
<protein>
    <submittedName>
        <fullName evidence="2">G5996 protein</fullName>
    </submittedName>
</protein>
<feature type="region of interest" description="Disordered" evidence="1">
    <location>
        <begin position="88"/>
        <end position="118"/>
    </location>
</feature>
<evidence type="ECO:0000256" key="1">
    <source>
        <dbReference type="SAM" id="MobiDB-lite"/>
    </source>
</evidence>
<evidence type="ECO:0000313" key="3">
    <source>
        <dbReference type="Proteomes" id="UP001497392"/>
    </source>
</evidence>
<sequence>MPQAPQEALQPAESPSVPLSSLHLTGSVLQAQGDMHVRDWDPQIKSFLVRSKQPGLGCHQLGAKQPLQQRSPEGNPIASNYFFRGGESTAGAGFGQGEATSGGQAEGGLQGGDADGSPPCADLPFNIFAALSRDGYVRHTALTGDQPEFR</sequence>
<proteinExistence type="predicted"/>
<name>A0ABP1FWW4_9CHLO</name>
<accession>A0ABP1FWW4</accession>
<feature type="compositionally biased region" description="Gly residues" evidence="1">
    <location>
        <begin position="104"/>
        <end position="114"/>
    </location>
</feature>
<feature type="region of interest" description="Disordered" evidence="1">
    <location>
        <begin position="1"/>
        <end position="20"/>
    </location>
</feature>
<reference evidence="2 3" key="1">
    <citation type="submission" date="2024-06" db="EMBL/GenBank/DDBJ databases">
        <authorList>
            <person name="Kraege A."/>
            <person name="Thomma B."/>
        </authorList>
    </citation>
    <scope>NUCLEOTIDE SEQUENCE [LARGE SCALE GENOMIC DNA]</scope>
</reference>
<dbReference type="EMBL" id="CAXHTA020000008">
    <property type="protein sequence ID" value="CAL5223474.1"/>
    <property type="molecule type" value="Genomic_DNA"/>
</dbReference>
<organism evidence="2 3">
    <name type="scientific">Coccomyxa viridis</name>
    <dbReference type="NCBI Taxonomy" id="1274662"/>
    <lineage>
        <taxon>Eukaryota</taxon>
        <taxon>Viridiplantae</taxon>
        <taxon>Chlorophyta</taxon>
        <taxon>core chlorophytes</taxon>
        <taxon>Trebouxiophyceae</taxon>
        <taxon>Trebouxiophyceae incertae sedis</taxon>
        <taxon>Coccomyxaceae</taxon>
        <taxon>Coccomyxa</taxon>
    </lineage>
</organism>
<comment type="caution">
    <text evidence="2">The sequence shown here is derived from an EMBL/GenBank/DDBJ whole genome shotgun (WGS) entry which is preliminary data.</text>
</comment>
<gene>
    <name evidence="2" type="primary">g5996</name>
    <name evidence="2" type="ORF">VP750_LOCUS5133</name>
</gene>